<sequence>MTIMNRRRDAGFAGIGICIIILFTIFAPVVLAIIAGCIIGAFLVYAILLTTPAAYSDEEQEITEDEILFVYDDI</sequence>
<keyword evidence="1" id="KW-0812">Transmembrane</keyword>
<proteinExistence type="predicted"/>
<dbReference type="EMBL" id="JAKELO010000002">
    <property type="protein sequence ID" value="MDE4908493.1"/>
    <property type="molecule type" value="Genomic_DNA"/>
</dbReference>
<dbReference type="Proteomes" id="UP001143747">
    <property type="component" value="Unassembled WGS sequence"/>
</dbReference>
<evidence type="ECO:0000313" key="3">
    <source>
        <dbReference type="Proteomes" id="UP001143747"/>
    </source>
</evidence>
<evidence type="ECO:0000313" key="2">
    <source>
        <dbReference type="EMBL" id="MDE4908493.1"/>
    </source>
</evidence>
<comment type="caution">
    <text evidence="2">The sequence shown here is derived from an EMBL/GenBank/DDBJ whole genome shotgun (WGS) entry which is preliminary data.</text>
</comment>
<organism evidence="2 3">
    <name type="scientific">Methanogenium marinum</name>
    <dbReference type="NCBI Taxonomy" id="348610"/>
    <lineage>
        <taxon>Archaea</taxon>
        <taxon>Methanobacteriati</taxon>
        <taxon>Methanobacteriota</taxon>
        <taxon>Stenosarchaea group</taxon>
        <taxon>Methanomicrobia</taxon>
        <taxon>Methanomicrobiales</taxon>
        <taxon>Methanomicrobiaceae</taxon>
        <taxon>Methanogenium</taxon>
    </lineage>
</organism>
<protein>
    <submittedName>
        <fullName evidence="2">Uncharacterized protein</fullName>
    </submittedName>
</protein>
<accession>A0A9Q4KQ47</accession>
<keyword evidence="3" id="KW-1185">Reference proteome</keyword>
<reference evidence="2" key="1">
    <citation type="submission" date="2022-01" db="EMBL/GenBank/DDBJ databases">
        <title>Draft genome of Methanogenium marinum DSM 15558.</title>
        <authorList>
            <person name="Chen S.-C."/>
            <person name="You Y.-T."/>
        </authorList>
    </citation>
    <scope>NUCLEOTIDE SEQUENCE</scope>
    <source>
        <strain evidence="2">DSM 15558</strain>
    </source>
</reference>
<evidence type="ECO:0000256" key="1">
    <source>
        <dbReference type="SAM" id="Phobius"/>
    </source>
</evidence>
<feature type="transmembrane region" description="Helical" evidence="1">
    <location>
        <begin position="12"/>
        <end position="45"/>
    </location>
</feature>
<dbReference type="AlphaFoldDB" id="A0A9Q4KQ47"/>
<gene>
    <name evidence="2" type="ORF">L0665_07725</name>
</gene>
<keyword evidence="1" id="KW-0472">Membrane</keyword>
<dbReference type="RefSeq" id="WP_274925120.1">
    <property type="nucleotide sequence ID" value="NZ_JAKELO010000002.1"/>
</dbReference>
<keyword evidence="1" id="KW-1133">Transmembrane helix</keyword>
<name>A0A9Q4KQ47_9EURY</name>